<evidence type="ECO:0000256" key="1">
    <source>
        <dbReference type="SAM" id="Phobius"/>
    </source>
</evidence>
<dbReference type="AlphaFoldDB" id="A0AA41Z2I5"/>
<evidence type="ECO:0000313" key="2">
    <source>
        <dbReference type="EMBL" id="MCW6513019.1"/>
    </source>
</evidence>
<feature type="transmembrane region" description="Helical" evidence="1">
    <location>
        <begin position="7"/>
        <end position="26"/>
    </location>
</feature>
<dbReference type="EMBL" id="JAMOIM010000084">
    <property type="protein sequence ID" value="MCW6513019.1"/>
    <property type="molecule type" value="Genomic_DNA"/>
</dbReference>
<comment type="caution">
    <text evidence="2">The sequence shown here is derived from an EMBL/GenBank/DDBJ whole genome shotgun (WGS) entry which is preliminary data.</text>
</comment>
<gene>
    <name evidence="2" type="ORF">M8523_34745</name>
</gene>
<reference evidence="2" key="1">
    <citation type="submission" date="2022-05" db="EMBL/GenBank/DDBJ databases">
        <authorList>
            <person name="Pankratov T."/>
        </authorList>
    </citation>
    <scope>NUCLEOTIDE SEQUENCE</scope>
    <source>
        <strain evidence="2">BP6-180914</strain>
    </source>
</reference>
<proteinExistence type="predicted"/>
<keyword evidence="3" id="KW-1185">Reference proteome</keyword>
<dbReference type="RefSeq" id="WP_282589394.1">
    <property type="nucleotide sequence ID" value="NZ_JAMOIM010000084.1"/>
</dbReference>
<feature type="transmembrane region" description="Helical" evidence="1">
    <location>
        <begin position="32"/>
        <end position="53"/>
    </location>
</feature>
<organism evidence="2 3">
    <name type="scientific">Lichenifustis flavocetrariae</name>
    <dbReference type="NCBI Taxonomy" id="2949735"/>
    <lineage>
        <taxon>Bacteria</taxon>
        <taxon>Pseudomonadati</taxon>
        <taxon>Pseudomonadota</taxon>
        <taxon>Alphaproteobacteria</taxon>
        <taxon>Hyphomicrobiales</taxon>
        <taxon>Lichenihabitantaceae</taxon>
        <taxon>Lichenifustis</taxon>
    </lineage>
</organism>
<sequence>MSEADTQLLTFAGIVAVLGSAAAFLFTFNIYLIPLVVLVCAVATGIGMFGNHLRFKTRRSSDR</sequence>
<keyword evidence="1" id="KW-0812">Transmembrane</keyword>
<evidence type="ECO:0000313" key="3">
    <source>
        <dbReference type="Proteomes" id="UP001165667"/>
    </source>
</evidence>
<keyword evidence="1" id="KW-0472">Membrane</keyword>
<dbReference type="Proteomes" id="UP001165667">
    <property type="component" value="Unassembled WGS sequence"/>
</dbReference>
<accession>A0AA41Z2I5</accession>
<protein>
    <submittedName>
        <fullName evidence="2">Uncharacterized protein</fullName>
    </submittedName>
</protein>
<name>A0AA41Z2I5_9HYPH</name>
<keyword evidence="1" id="KW-1133">Transmembrane helix</keyword>